<keyword evidence="3" id="KW-1185">Reference proteome</keyword>
<sequence>MPSPSAESEPSYVSGPNSRGTVDLLWNCFITFGLCIWTVVHPSIIPWPRFRDQMLYKLGWLIGAILSPELLVAVAFWQMVEAREILKLWKENIEDSEAKTWLGMPGAFFAAMGGYTVVPPPAPPLHTGSELNADDRPKTLVTTIRPRGFRKLLEMKIINTHIKDGTLTKAVFSRRNISDKGKADSVAKALLCVQIAWMCIQCLGRTLEGLPVTLLEGHVLIQILFAIIAHVCWWHKPLDVSEPIQLALTVDPEVLSRLVCVGPGREEVDARADLLTDEVSTGGFFRMFFRAAYDALSYHSPQFEAMAALFGVVNGGLHLIAWNSHFPTPAEQLLWRISALSAGGLFPIFMLTVSGLSAEDPVVRMCLNMFLSRGDHRSNWSLFAGDFSALMGDVVDADDLWAWWLPRRVRRMLVIFIWVALTWYIVCMLYLTIGAFLCVRNLPKGSYAIVGWTDLLPHF</sequence>
<keyword evidence="1" id="KW-0472">Membrane</keyword>
<evidence type="ECO:0000313" key="3">
    <source>
        <dbReference type="Proteomes" id="UP001610563"/>
    </source>
</evidence>
<comment type="caution">
    <text evidence="2">The sequence shown here is derived from an EMBL/GenBank/DDBJ whole genome shotgun (WGS) entry which is preliminary data.</text>
</comment>
<evidence type="ECO:0008006" key="4">
    <source>
        <dbReference type="Google" id="ProtNLM"/>
    </source>
</evidence>
<proteinExistence type="predicted"/>
<accession>A0ABR4FX24</accession>
<feature type="transmembrane region" description="Helical" evidence="1">
    <location>
        <begin position="24"/>
        <end position="46"/>
    </location>
</feature>
<reference evidence="2 3" key="1">
    <citation type="submission" date="2024-07" db="EMBL/GenBank/DDBJ databases">
        <title>Section-level genome sequencing and comparative genomics of Aspergillus sections Usti and Cavernicolus.</title>
        <authorList>
            <consortium name="Lawrence Berkeley National Laboratory"/>
            <person name="Nybo J.L."/>
            <person name="Vesth T.C."/>
            <person name="Theobald S."/>
            <person name="Frisvad J.C."/>
            <person name="Larsen T.O."/>
            <person name="Kjaerboelling I."/>
            <person name="Rothschild-Mancinelli K."/>
            <person name="Lyhne E.K."/>
            <person name="Kogle M.E."/>
            <person name="Barry K."/>
            <person name="Clum A."/>
            <person name="Na H."/>
            <person name="Ledsgaard L."/>
            <person name="Lin J."/>
            <person name="Lipzen A."/>
            <person name="Kuo A."/>
            <person name="Riley R."/>
            <person name="Mondo S."/>
            <person name="Labutti K."/>
            <person name="Haridas S."/>
            <person name="Pangalinan J."/>
            <person name="Salamov A.A."/>
            <person name="Simmons B.A."/>
            <person name="Magnuson J.K."/>
            <person name="Chen J."/>
            <person name="Drula E."/>
            <person name="Henrissat B."/>
            <person name="Wiebenga A."/>
            <person name="Lubbers R.J."/>
            <person name="Gomes A.C."/>
            <person name="Makela M.R."/>
            <person name="Stajich J."/>
            <person name="Grigoriev I.V."/>
            <person name="Mortensen U.H."/>
            <person name="De Vries R.P."/>
            <person name="Baker S.E."/>
            <person name="Andersen M.R."/>
        </authorList>
    </citation>
    <scope>NUCLEOTIDE SEQUENCE [LARGE SCALE GENOMIC DNA]</scope>
    <source>
        <strain evidence="2 3">CBS 209.92</strain>
    </source>
</reference>
<evidence type="ECO:0000313" key="2">
    <source>
        <dbReference type="EMBL" id="KAL2787512.1"/>
    </source>
</evidence>
<evidence type="ECO:0000256" key="1">
    <source>
        <dbReference type="SAM" id="Phobius"/>
    </source>
</evidence>
<keyword evidence="1" id="KW-0812">Transmembrane</keyword>
<dbReference type="EMBL" id="JBFTWV010000095">
    <property type="protein sequence ID" value="KAL2787512.1"/>
    <property type="molecule type" value="Genomic_DNA"/>
</dbReference>
<dbReference type="PANTHER" id="PTHR35043:SF7">
    <property type="entry name" value="TRANSCRIPTION FACTOR DOMAIN-CONTAINING PROTEIN"/>
    <property type="match status" value="1"/>
</dbReference>
<feature type="transmembrane region" description="Helical" evidence="1">
    <location>
        <begin position="333"/>
        <end position="356"/>
    </location>
</feature>
<protein>
    <recommendedName>
        <fullName evidence="4">Wax synthase domain-containing protein</fullName>
    </recommendedName>
</protein>
<dbReference type="Proteomes" id="UP001610563">
    <property type="component" value="Unassembled WGS sequence"/>
</dbReference>
<dbReference type="PANTHER" id="PTHR35043">
    <property type="entry name" value="TRANSCRIPTION FACTOR DOMAIN-CONTAINING PROTEIN"/>
    <property type="match status" value="1"/>
</dbReference>
<gene>
    <name evidence="2" type="ORF">BJX66DRAFT_341155</name>
</gene>
<keyword evidence="1" id="KW-1133">Transmembrane helix</keyword>
<feature type="transmembrane region" description="Helical" evidence="1">
    <location>
        <begin position="58"/>
        <end position="80"/>
    </location>
</feature>
<feature type="transmembrane region" description="Helical" evidence="1">
    <location>
        <begin position="413"/>
        <end position="437"/>
    </location>
</feature>
<organism evidence="2 3">
    <name type="scientific">Aspergillus keveii</name>
    <dbReference type="NCBI Taxonomy" id="714993"/>
    <lineage>
        <taxon>Eukaryota</taxon>
        <taxon>Fungi</taxon>
        <taxon>Dikarya</taxon>
        <taxon>Ascomycota</taxon>
        <taxon>Pezizomycotina</taxon>
        <taxon>Eurotiomycetes</taxon>
        <taxon>Eurotiomycetidae</taxon>
        <taxon>Eurotiales</taxon>
        <taxon>Aspergillaceae</taxon>
        <taxon>Aspergillus</taxon>
        <taxon>Aspergillus subgen. Nidulantes</taxon>
    </lineage>
</organism>
<name>A0ABR4FX24_9EURO</name>